<dbReference type="KEGG" id="cpoi:OE229_01080"/>
<dbReference type="AlphaFoldDB" id="A0A9Q9P9M5"/>
<organism evidence="1 2">
    <name type="scientific">Curtobacterium poinsettiae</name>
    <dbReference type="NCBI Taxonomy" id="159612"/>
    <lineage>
        <taxon>Bacteria</taxon>
        <taxon>Bacillati</taxon>
        <taxon>Actinomycetota</taxon>
        <taxon>Actinomycetes</taxon>
        <taxon>Micrococcales</taxon>
        <taxon>Microbacteriaceae</taxon>
        <taxon>Curtobacterium</taxon>
    </lineage>
</organism>
<dbReference type="Proteomes" id="UP001062223">
    <property type="component" value="Chromosome"/>
</dbReference>
<accession>A0A9Q9P9M5</accession>
<reference evidence="1" key="1">
    <citation type="submission" date="2022-09" db="EMBL/GenBank/DDBJ databases">
        <title>Taxonomy of Curtobacterium flaccumfaciens.</title>
        <authorList>
            <person name="Osdaghi E."/>
            <person name="Taghavi S.M."/>
            <person name="Hamidizade M."/>
            <person name="Abachi H."/>
            <person name="Fazliarab A."/>
            <person name="Baeyen S."/>
            <person name="Portier P."/>
            <person name="Van Vaerenbergh J."/>
            <person name="Jacques M.-A."/>
        </authorList>
    </citation>
    <scope>NUCLEOTIDE SEQUENCE</scope>
    <source>
        <strain evidence="1">AGQB46</strain>
    </source>
</reference>
<gene>
    <name evidence="1" type="ORF">OE229_01080</name>
</gene>
<dbReference type="RefSeq" id="WP_262139348.1">
    <property type="nucleotide sequence ID" value="NZ_CP106879.1"/>
</dbReference>
<evidence type="ECO:0000313" key="1">
    <source>
        <dbReference type="EMBL" id="UYC81085.1"/>
    </source>
</evidence>
<evidence type="ECO:0000313" key="2">
    <source>
        <dbReference type="Proteomes" id="UP001062223"/>
    </source>
</evidence>
<protein>
    <submittedName>
        <fullName evidence="1">Uncharacterized protein</fullName>
    </submittedName>
</protein>
<name>A0A9Q9P9M5_9MICO</name>
<dbReference type="EMBL" id="CP106879">
    <property type="protein sequence ID" value="UYC81085.1"/>
    <property type="molecule type" value="Genomic_DNA"/>
</dbReference>
<proteinExistence type="predicted"/>
<sequence>MRTRLTGDLDRAVGEVVERTLPRGEFSDSDGAAARWRLRDELRKSFAAAADAGGVDMYSFEGEVEGIRLPMSFSVSVAHLGASVGTLPLETFAAGISTSGDTQVVDFPAGKMIRTERRSLEPVGVALHRAGAVANDVSPLSAANQAAVRALHRFTTDHADVEVTQTTVDYLVPIPDEVGTFVVVSLVVPGASDVEARVSHFDVLMAGFGWTG</sequence>